<feature type="region of interest" description="Disordered" evidence="7">
    <location>
        <begin position="1"/>
        <end position="60"/>
    </location>
</feature>
<keyword evidence="2" id="KW-0238">DNA-binding</keyword>
<sequence length="313" mass="34902">MSSPVFIPSPPTASGYSNVSPSPDLPHPHSEIASRRNASGGNGTPTKRKPNKRLNTAEHRAVHNAVERARRETLNGRFLDLAKQLPNLSQIRRPSKSAIVNSSIAHLIASRRHRTTASRELRILKLEADHLRKELNEWRDRAGITRVEEPARGEGFSMVLNQELEDIPVLKSGLYDDEELGDDASSEGDSYPGSYMDEHQAVAYRSSPPALSINTNVTSAYLRQPHNPRPAFPHRSSSTHQTMAQPMIATPHYEDHHLSSEGFYDVQSFYANGFVHHQQEGKYANSISFDRQLQGVQMSGRGLNGGYHPMMVQ</sequence>
<dbReference type="InterPro" id="IPR011598">
    <property type="entry name" value="bHLH_dom"/>
</dbReference>
<dbReference type="Proteomes" id="UP001465976">
    <property type="component" value="Unassembled WGS sequence"/>
</dbReference>
<dbReference type="PANTHER" id="PTHR10328">
    <property type="entry name" value="PROTEIN MAX MYC-ASSOCIATED FACTOR X"/>
    <property type="match status" value="1"/>
</dbReference>
<keyword evidence="10" id="KW-1185">Reference proteome</keyword>
<evidence type="ECO:0000256" key="2">
    <source>
        <dbReference type="ARBA" id="ARBA00023125"/>
    </source>
</evidence>
<proteinExistence type="predicted"/>
<protein>
    <recommendedName>
        <fullName evidence="8">BHLH domain-containing protein</fullName>
    </recommendedName>
</protein>
<feature type="domain" description="BHLH" evidence="8">
    <location>
        <begin position="58"/>
        <end position="110"/>
    </location>
</feature>
<accession>A0ABR3FDP7</accession>
<dbReference type="EMBL" id="JBAHYK010000504">
    <property type="protein sequence ID" value="KAL0573449.1"/>
    <property type="molecule type" value="Genomic_DNA"/>
</dbReference>
<keyword evidence="6" id="KW-0175">Coiled coil</keyword>
<evidence type="ECO:0000313" key="10">
    <source>
        <dbReference type="Proteomes" id="UP001465976"/>
    </source>
</evidence>
<keyword evidence="1" id="KW-0805">Transcription regulation</keyword>
<evidence type="ECO:0000256" key="3">
    <source>
        <dbReference type="ARBA" id="ARBA00023159"/>
    </source>
</evidence>
<dbReference type="InterPro" id="IPR036638">
    <property type="entry name" value="HLH_DNA-bd_sf"/>
</dbReference>
<gene>
    <name evidence="9" type="ORF">V5O48_008504</name>
</gene>
<evidence type="ECO:0000259" key="8">
    <source>
        <dbReference type="PROSITE" id="PS50888"/>
    </source>
</evidence>
<reference evidence="9 10" key="1">
    <citation type="submission" date="2024-02" db="EMBL/GenBank/DDBJ databases">
        <title>A draft genome for the cacao thread blight pathogen Marasmius crinis-equi.</title>
        <authorList>
            <person name="Cohen S.P."/>
            <person name="Baruah I.K."/>
            <person name="Amoako-Attah I."/>
            <person name="Bukari Y."/>
            <person name="Meinhardt L.W."/>
            <person name="Bailey B.A."/>
        </authorList>
    </citation>
    <scope>NUCLEOTIDE SEQUENCE [LARGE SCALE GENOMIC DNA]</scope>
    <source>
        <strain evidence="9 10">GH-76</strain>
    </source>
</reference>
<dbReference type="SMART" id="SM00353">
    <property type="entry name" value="HLH"/>
    <property type="match status" value="1"/>
</dbReference>
<dbReference type="PANTHER" id="PTHR10328:SF3">
    <property type="entry name" value="PROTEIN MAX"/>
    <property type="match status" value="1"/>
</dbReference>
<dbReference type="SUPFAM" id="SSF47459">
    <property type="entry name" value="HLH, helix-loop-helix DNA-binding domain"/>
    <property type="match status" value="1"/>
</dbReference>
<keyword evidence="5" id="KW-0539">Nucleus</keyword>
<evidence type="ECO:0000256" key="6">
    <source>
        <dbReference type="SAM" id="Coils"/>
    </source>
</evidence>
<dbReference type="PROSITE" id="PS50888">
    <property type="entry name" value="BHLH"/>
    <property type="match status" value="1"/>
</dbReference>
<evidence type="ECO:0000256" key="4">
    <source>
        <dbReference type="ARBA" id="ARBA00023163"/>
    </source>
</evidence>
<organism evidence="9 10">
    <name type="scientific">Marasmius crinis-equi</name>
    <dbReference type="NCBI Taxonomy" id="585013"/>
    <lineage>
        <taxon>Eukaryota</taxon>
        <taxon>Fungi</taxon>
        <taxon>Dikarya</taxon>
        <taxon>Basidiomycota</taxon>
        <taxon>Agaricomycotina</taxon>
        <taxon>Agaricomycetes</taxon>
        <taxon>Agaricomycetidae</taxon>
        <taxon>Agaricales</taxon>
        <taxon>Marasmiineae</taxon>
        <taxon>Marasmiaceae</taxon>
        <taxon>Marasmius</taxon>
    </lineage>
</organism>
<comment type="caution">
    <text evidence="9">The sequence shown here is derived from an EMBL/GenBank/DDBJ whole genome shotgun (WGS) entry which is preliminary data.</text>
</comment>
<evidence type="ECO:0000313" key="9">
    <source>
        <dbReference type="EMBL" id="KAL0573449.1"/>
    </source>
</evidence>
<evidence type="ECO:0000256" key="1">
    <source>
        <dbReference type="ARBA" id="ARBA00023015"/>
    </source>
</evidence>
<keyword evidence="4" id="KW-0804">Transcription</keyword>
<keyword evidence="3" id="KW-0010">Activator</keyword>
<dbReference type="Gene3D" id="4.10.280.10">
    <property type="entry name" value="Helix-loop-helix DNA-binding domain"/>
    <property type="match status" value="1"/>
</dbReference>
<dbReference type="CDD" id="cd00083">
    <property type="entry name" value="bHLH_SF"/>
    <property type="match status" value="1"/>
</dbReference>
<evidence type="ECO:0000256" key="5">
    <source>
        <dbReference type="ARBA" id="ARBA00023242"/>
    </source>
</evidence>
<name>A0ABR3FDP7_9AGAR</name>
<feature type="coiled-coil region" evidence="6">
    <location>
        <begin position="114"/>
        <end position="141"/>
    </location>
</feature>
<dbReference type="Pfam" id="PF00010">
    <property type="entry name" value="HLH"/>
    <property type="match status" value="1"/>
</dbReference>
<evidence type="ECO:0000256" key="7">
    <source>
        <dbReference type="SAM" id="MobiDB-lite"/>
    </source>
</evidence>
<feature type="compositionally biased region" description="Polar residues" evidence="7">
    <location>
        <begin position="12"/>
        <end position="21"/>
    </location>
</feature>